<feature type="region of interest" description="Disordered" evidence="1">
    <location>
        <begin position="378"/>
        <end position="399"/>
    </location>
</feature>
<feature type="region of interest" description="Disordered" evidence="1">
    <location>
        <begin position="655"/>
        <end position="772"/>
    </location>
</feature>
<dbReference type="EMBL" id="SRPY01000416">
    <property type="protein sequence ID" value="KAG5924428.1"/>
    <property type="molecule type" value="Genomic_DNA"/>
</dbReference>
<feature type="region of interest" description="Disordered" evidence="1">
    <location>
        <begin position="1"/>
        <end position="50"/>
    </location>
</feature>
<reference evidence="2" key="1">
    <citation type="journal article" date="2020" name="bioRxiv">
        <title>Whole genome comparisons of ergot fungi reveals the divergence and evolution of species within the genus Claviceps are the result of varying mechanisms driving genome evolution and host range expansion.</title>
        <authorList>
            <person name="Wyka S.A."/>
            <person name="Mondo S.J."/>
            <person name="Liu M."/>
            <person name="Dettman J."/>
            <person name="Nalam V."/>
            <person name="Broders K.D."/>
        </authorList>
    </citation>
    <scope>NUCLEOTIDE SEQUENCE</scope>
    <source>
        <strain evidence="2">CCC 489</strain>
    </source>
</reference>
<comment type="caution">
    <text evidence="2">The sequence shown here is derived from an EMBL/GenBank/DDBJ whole genome shotgun (WGS) entry which is preliminary data.</text>
</comment>
<feature type="compositionally biased region" description="Basic residues" evidence="1">
    <location>
        <begin position="763"/>
        <end position="772"/>
    </location>
</feature>
<dbReference type="OrthoDB" id="4889313at2759"/>
<feature type="compositionally biased region" description="Basic residues" evidence="1">
    <location>
        <begin position="30"/>
        <end position="39"/>
    </location>
</feature>
<evidence type="ECO:0000256" key="1">
    <source>
        <dbReference type="SAM" id="MobiDB-lite"/>
    </source>
</evidence>
<feature type="region of interest" description="Disordered" evidence="1">
    <location>
        <begin position="505"/>
        <end position="524"/>
    </location>
</feature>
<proteinExistence type="predicted"/>
<accession>A0A8K0J528</accession>
<feature type="compositionally biased region" description="Basic and acidic residues" evidence="1">
    <location>
        <begin position="11"/>
        <end position="20"/>
    </location>
</feature>
<dbReference type="Proteomes" id="UP000811619">
    <property type="component" value="Unassembled WGS sequence"/>
</dbReference>
<keyword evidence="3" id="KW-1185">Reference proteome</keyword>
<protein>
    <submittedName>
        <fullName evidence="2">Uncharacterized protein</fullName>
    </submittedName>
</protein>
<sequence>MTTNVAAASTRDLDVCKRGSEPSASAAARSSHRRKRKVSSLKSQISDPTLHHAGSLPLGLSFHQGPVTRFEKSPSCESIWPPVLVTDRAAAPRYQGQGRLDTSFDFTLAPPRLSPMEYARTYMLHQVETQRNGQKCLLPAPHKQFFWTPKWEQFLIVPRIPPIIKRCESSEDGRCDPDSSVRLPRFPDSAASLDPAQPATGCPRLSLHLGGLTTLMPSVMNLTSLGMSGDVDPHALGSSVARRRSRRHSMSSDGKRTSLMTLTENETWTPSSWDDVSSFFAHGKRQSALHGLSHTSPTGQHGFSTCSGHRVPQVPLATRAISSPIDGPASQALSYQLESLRPLPLFSRNHSSHHDTHMVSSTAGCKPLTPDDGLTPGRIPAVAASPMDGDDTGSEASHSTLACEHSPGILFASCRGSGIQGDTDQRQRAVVTDATYRSQPCSPRLSDSRCHSLQVHRRVSSHVRHGSLGSVLGQASHCPTSPSISSSSLFEEAFLESHHDLASLSSYQQQHPQTPHTPVPDSPTLGQEEIIVASEPVRRTGNTCIGEAPPPLPSHLTRTFDRRRPTALHAYTFSSSFALNRAKSHEAFTLLPRLPAPRNCNARTASAQDQVPRPARHVENKVGARAVSDRATALALRDHDTASRLASAVVSHHVRHAADANSPSIGLDKDRPGEGQKKTTFGSFFAKHGRRRSFSKPAIFSEDESVREVPQSAEQSQQRCSGSGNLGNMSLPRQPHNKQRGNASEDGHANSTTSSLAGLREKLKLRKGQARP</sequence>
<evidence type="ECO:0000313" key="3">
    <source>
        <dbReference type="Proteomes" id="UP000811619"/>
    </source>
</evidence>
<evidence type="ECO:0000313" key="2">
    <source>
        <dbReference type="EMBL" id="KAG5924428.1"/>
    </source>
</evidence>
<feature type="compositionally biased region" description="Basic and acidic residues" evidence="1">
    <location>
        <begin position="667"/>
        <end position="677"/>
    </location>
</feature>
<dbReference type="AlphaFoldDB" id="A0A8K0J528"/>
<name>A0A8K0J528_9HYPO</name>
<feature type="compositionally biased region" description="Polar residues" evidence="1">
    <location>
        <begin position="712"/>
        <end position="728"/>
    </location>
</feature>
<gene>
    <name evidence="2" type="ORF">E4U42_004646</name>
</gene>
<organism evidence="2 3">
    <name type="scientific">Claviceps africana</name>
    <dbReference type="NCBI Taxonomy" id="83212"/>
    <lineage>
        <taxon>Eukaryota</taxon>
        <taxon>Fungi</taxon>
        <taxon>Dikarya</taxon>
        <taxon>Ascomycota</taxon>
        <taxon>Pezizomycotina</taxon>
        <taxon>Sordariomycetes</taxon>
        <taxon>Hypocreomycetidae</taxon>
        <taxon>Hypocreales</taxon>
        <taxon>Clavicipitaceae</taxon>
        <taxon>Claviceps</taxon>
    </lineage>
</organism>